<keyword evidence="2" id="KW-1185">Reference proteome</keyword>
<evidence type="ECO:0000313" key="1">
    <source>
        <dbReference type="EMBL" id="QGY81857.1"/>
    </source>
</evidence>
<dbReference type="EMBL" id="CP035733">
    <property type="protein sequence ID" value="QGY81857.1"/>
    <property type="molecule type" value="Genomic_DNA"/>
</dbReference>
<reference evidence="2" key="1">
    <citation type="submission" date="2019-01" db="EMBL/GenBank/DDBJ databases">
        <title>Sphingorhabdus lacus sp.nov., isolated from an oligotrophic freshwater lake.</title>
        <authorList>
            <person name="Park M."/>
        </authorList>
    </citation>
    <scope>NUCLEOTIDE SEQUENCE [LARGE SCALE GENOMIC DNA]</scope>
    <source>
        <strain evidence="2">IMCC1753</strain>
    </source>
</reference>
<dbReference type="OrthoDB" id="7573556at2"/>
<protein>
    <submittedName>
        <fullName evidence="1">Uncharacterized protein</fullName>
    </submittedName>
</protein>
<dbReference type="RefSeq" id="WP_158902445.1">
    <property type="nucleotide sequence ID" value="NZ_CP035733.1"/>
</dbReference>
<organism evidence="1 2">
    <name type="scientific">Sphingorhabdus lacus</name>
    <dbReference type="NCBI Taxonomy" id="392610"/>
    <lineage>
        <taxon>Bacteria</taxon>
        <taxon>Pseudomonadati</taxon>
        <taxon>Pseudomonadota</taxon>
        <taxon>Alphaproteobacteria</taxon>
        <taxon>Sphingomonadales</taxon>
        <taxon>Sphingomonadaceae</taxon>
        <taxon>Sphingorhabdus</taxon>
    </lineage>
</organism>
<dbReference type="Proteomes" id="UP000428803">
    <property type="component" value="Chromosome"/>
</dbReference>
<name>A0A6I6LCU0_9SPHN</name>
<evidence type="ECO:0000313" key="2">
    <source>
        <dbReference type="Proteomes" id="UP000428803"/>
    </source>
</evidence>
<dbReference type="KEGG" id="slaa:EUU25_15290"/>
<dbReference type="AlphaFoldDB" id="A0A6I6LCU0"/>
<accession>A0A6I6LCU0</accession>
<sequence>MSGSKNYENLMHEVCVEKGWCGGVVDGKPTHVDDFIPESGRVTAEQFVDWLLRADGMDPFVELEKWQQHKDGLTDAFIRHMGAEFVDASMLKWPLD</sequence>
<gene>
    <name evidence="1" type="ORF">EUU25_15290</name>
</gene>
<proteinExistence type="predicted"/>